<keyword evidence="1" id="KW-0496">Mitochondrion</keyword>
<protein>
    <submittedName>
        <fullName evidence="1">Uncharacterized protein</fullName>
    </submittedName>
</protein>
<reference evidence="1" key="2">
    <citation type="submission" date="2019-03" db="EMBL/GenBank/DDBJ databases">
        <authorList>
            <person name="Lee H.-H."/>
            <person name="Tsai I.J."/>
        </authorList>
    </citation>
    <scope>NUCLEOTIDE SEQUENCE</scope>
    <source>
        <strain evidence="1">BCRC 35384</strain>
    </source>
</reference>
<evidence type="ECO:0000313" key="1">
    <source>
        <dbReference type="EMBL" id="QEG56926.1"/>
    </source>
</evidence>
<proteinExistence type="predicted"/>
<accession>A0A5B9RAJ5</accession>
<dbReference type="EMBL" id="MK623257">
    <property type="protein sequence ID" value="QEG56926.1"/>
    <property type="molecule type" value="Genomic_DNA"/>
</dbReference>
<dbReference type="AlphaFoldDB" id="A0A5B9RAJ5"/>
<gene>
    <name evidence="1" type="ORF">PPIT_000045</name>
</gene>
<sequence>MSKVYHICNYNDYDLPFKVMIKFFDLLALDEAWGNYPNKTIKNIAKDRCILLNIKLQSCNFYFNGDIFNPFILQDYSHVNNNTIYIVNKNIPIDLTENNFIFDCTFLNGAIINNVVRDLDRSICGTDIDIIFEYKFISEVDYQSKINEIK</sequence>
<geneLocation type="mitochondrion" evidence="1"/>
<name>A0A5B9RAJ5_9AGAM</name>
<reference evidence="1" key="1">
    <citation type="journal article" date="2019" name="Genome Biol. Evol.">
        <title>Evidence of extensive intraspecific noncoding reshuffling in a 169-kb mitochondrial genome of a basidiomycetous fungus.</title>
        <authorList>
            <person name="Lee H.H."/>
            <person name="Ke H.M."/>
            <person name="Lin C.I."/>
            <person name="Lee T.J."/>
            <person name="Chung C.L."/>
            <person name="Tsai I.J."/>
        </authorList>
    </citation>
    <scope>NUCLEOTIDE SEQUENCE</scope>
    <source>
        <strain evidence="1">BCRC 35384</strain>
    </source>
</reference>
<organism evidence="1">
    <name type="scientific">Porodaedalea pini</name>
    <dbReference type="NCBI Taxonomy" id="108901"/>
    <lineage>
        <taxon>Eukaryota</taxon>
        <taxon>Fungi</taxon>
        <taxon>Dikarya</taxon>
        <taxon>Basidiomycota</taxon>
        <taxon>Agaricomycotina</taxon>
        <taxon>Agaricomycetes</taxon>
        <taxon>Hymenochaetales</taxon>
        <taxon>Hymenochaetaceae</taxon>
        <taxon>Porodaedalea</taxon>
    </lineage>
</organism>